<dbReference type="PROSITE" id="PS51736">
    <property type="entry name" value="RECOMBINASES_3"/>
    <property type="match status" value="1"/>
</dbReference>
<name>A0ABS6APD2_9RHOB</name>
<dbReference type="InterPro" id="IPR006119">
    <property type="entry name" value="Resolv_N"/>
</dbReference>
<reference evidence="4" key="1">
    <citation type="submission" date="2021-06" db="EMBL/GenBank/DDBJ databases">
        <title>Paracoccus bacterium XHP0099 sp. nov., isolated from the surface waters of the Yellow Sea.</title>
        <authorList>
            <person name="Xue H."/>
            <person name="Zhang D."/>
        </authorList>
    </citation>
    <scope>NUCLEOTIDE SEQUENCE</scope>
    <source>
        <strain evidence="4">XHP0099</strain>
    </source>
</reference>
<dbReference type="InterPro" id="IPR006118">
    <property type="entry name" value="Recombinase_CS"/>
</dbReference>
<dbReference type="Pfam" id="PF00239">
    <property type="entry name" value="Resolvase"/>
    <property type="match status" value="1"/>
</dbReference>
<feature type="domain" description="Resolvase/invertase-type recombinase catalytic" evidence="3">
    <location>
        <begin position="4"/>
        <end position="140"/>
    </location>
</feature>
<dbReference type="SMART" id="SM00857">
    <property type="entry name" value="Resolvase"/>
    <property type="match status" value="1"/>
</dbReference>
<accession>A0ABS6APD2</accession>
<dbReference type="CDD" id="cd03768">
    <property type="entry name" value="SR_ResInv"/>
    <property type="match status" value="1"/>
</dbReference>
<sequence length="142" mass="15375">MTATKIGYARCSTDRQDLTAQRAALAELGVTEDRIYTDHGLTGTNRARPGLDQALAAVRAGDVLVVPKLDRLARSVPDARAIADQLQKKGIKLALGASVYDPADPMGKMFFNILATFAEFEADLIRMRTREGMAIARAKGKL</sequence>
<dbReference type="PROSITE" id="PS00398">
    <property type="entry name" value="RECOMBINASES_2"/>
    <property type="match status" value="1"/>
</dbReference>
<keyword evidence="2" id="KW-0233">DNA recombination</keyword>
<dbReference type="PANTHER" id="PTHR30461">
    <property type="entry name" value="DNA-INVERTASE FROM LAMBDOID PROPHAGE"/>
    <property type="match status" value="1"/>
</dbReference>
<dbReference type="EMBL" id="JAHKNG010000130">
    <property type="protein sequence ID" value="MBU3032468.1"/>
    <property type="molecule type" value="Genomic_DNA"/>
</dbReference>
<keyword evidence="1" id="KW-0238">DNA-binding</keyword>
<feature type="non-terminal residue" evidence="4">
    <location>
        <position position="142"/>
    </location>
</feature>
<organism evidence="4 5">
    <name type="scientific">Paracoccus marinaquae</name>
    <dbReference type="NCBI Taxonomy" id="2841926"/>
    <lineage>
        <taxon>Bacteria</taxon>
        <taxon>Pseudomonadati</taxon>
        <taxon>Pseudomonadota</taxon>
        <taxon>Alphaproteobacteria</taxon>
        <taxon>Rhodobacterales</taxon>
        <taxon>Paracoccaceae</taxon>
        <taxon>Paracoccus</taxon>
    </lineage>
</organism>
<evidence type="ECO:0000256" key="1">
    <source>
        <dbReference type="ARBA" id="ARBA00023125"/>
    </source>
</evidence>
<evidence type="ECO:0000259" key="3">
    <source>
        <dbReference type="PROSITE" id="PS51736"/>
    </source>
</evidence>
<proteinExistence type="predicted"/>
<gene>
    <name evidence="4" type="ORF">KNW02_20645</name>
</gene>
<dbReference type="PANTHER" id="PTHR30461:SF2">
    <property type="entry name" value="SERINE RECOMBINASE PINE-RELATED"/>
    <property type="match status" value="1"/>
</dbReference>
<dbReference type="RefSeq" id="WP_216035047.1">
    <property type="nucleotide sequence ID" value="NZ_JAHKNG010000130.1"/>
</dbReference>
<protein>
    <submittedName>
        <fullName evidence="4">Recombinase family protein</fullName>
    </submittedName>
</protein>
<dbReference type="Proteomes" id="UP001166191">
    <property type="component" value="Unassembled WGS sequence"/>
</dbReference>
<evidence type="ECO:0000313" key="5">
    <source>
        <dbReference type="Proteomes" id="UP001166191"/>
    </source>
</evidence>
<evidence type="ECO:0000256" key="2">
    <source>
        <dbReference type="ARBA" id="ARBA00023172"/>
    </source>
</evidence>
<comment type="caution">
    <text evidence="4">The sequence shown here is derived from an EMBL/GenBank/DDBJ whole genome shotgun (WGS) entry which is preliminary data.</text>
</comment>
<evidence type="ECO:0000313" key="4">
    <source>
        <dbReference type="EMBL" id="MBU3032468.1"/>
    </source>
</evidence>
<dbReference type="InterPro" id="IPR050639">
    <property type="entry name" value="SSR_resolvase"/>
</dbReference>
<keyword evidence="5" id="KW-1185">Reference proteome</keyword>